<feature type="compositionally biased region" description="Polar residues" evidence="1">
    <location>
        <begin position="411"/>
        <end position="421"/>
    </location>
</feature>
<proteinExistence type="predicted"/>
<sequence length="849" mass="94709">MDQHATVICYCPRCHQELARFRNSWKAIGKTYFTPNYPLLDHTHGFLRYGEPTQAAANSPVANCFTQDVICKGCLGASIGLQCVSAPANHIFKKDQFLLRLKNIALISESSGLPVEPCAEQTVMLNPEGRRNSSSGARGSIATPRDRRRSMHLPSERLDDSSRAQSIVAAAPSNPDPDISGFMRWAQSSIESQRKDIARISSAVNNIEGEMTMFRSFMAEVRNEQKESQKFRANYEQDKRAVGKVGVDLRTLGYRVDSLGRKEEARGISGQSLSRDIEIIVSDMRRLYEDVSQVGDLKRALTEMARQIVVLERKTDQPATEQTTTQTYRENEPLDHLQRNKVVEELKRQIQGIHNRVSIVEHGVHTFERLVPAQQERPTEQERAQHERQAQQERLAQQERQAQQQRLAQANESTVPTPKSTIHNQEGVFQALQALEAAARTGKLPVQRTVPRVEIPPMKSKDPQQQTSRFETRNSTSESTTQHNHMAEKQSEQSDNSLKRKKAHVDANSSIDQSVDDDQPVLPRKRGRPRRNPETTQKPTPARQERYQKPTSPTPDRLLSPTPDPEIIEISSSPPAAPAQQQLLTSAPHAQGLDRDLVHNPASDSSGGLQQGQTDTANNANHTNSTEKVPLREDPSINHNHTPTNTTTIRNGKQSRRMSLRRPGTSSHLDGSAQNQGTPKFLELGKIRAANGLLLTSSGKIDGRSLRYKVISDGDGSSQLQGDISMKQRRTSMPANAKLPSMELRENVPESRKFSPALVPNDQTAKTHKYQCPVCSATYDYAGGLSYHKRNSACYVDGVENPDGAREEMLAARENVSHFARAGPAGQYRNRAFHGSTNNAYFTPKHFGE</sequence>
<feature type="compositionally biased region" description="Polar residues" evidence="1">
    <location>
        <begin position="664"/>
        <end position="677"/>
    </location>
</feature>
<feature type="compositionally biased region" description="Low complexity" evidence="1">
    <location>
        <begin position="568"/>
        <end position="582"/>
    </location>
</feature>
<accession>A0A9N9KUL7</accession>
<feature type="compositionally biased region" description="Low complexity" evidence="1">
    <location>
        <begin position="638"/>
        <end position="648"/>
    </location>
</feature>
<evidence type="ECO:0000313" key="2">
    <source>
        <dbReference type="EMBL" id="CAG8953784.1"/>
    </source>
</evidence>
<dbReference type="Proteomes" id="UP000696280">
    <property type="component" value="Unassembled WGS sequence"/>
</dbReference>
<evidence type="ECO:0000256" key="1">
    <source>
        <dbReference type="SAM" id="MobiDB-lite"/>
    </source>
</evidence>
<gene>
    <name evidence="2" type="ORF">HYFRA_00006675</name>
</gene>
<evidence type="ECO:0000313" key="3">
    <source>
        <dbReference type="Proteomes" id="UP000696280"/>
    </source>
</evidence>
<dbReference type="AlphaFoldDB" id="A0A9N9KUL7"/>
<feature type="region of interest" description="Disordered" evidence="1">
    <location>
        <begin position="447"/>
        <end position="582"/>
    </location>
</feature>
<reference evidence="2" key="1">
    <citation type="submission" date="2021-07" db="EMBL/GenBank/DDBJ databases">
        <authorList>
            <person name="Durling M."/>
        </authorList>
    </citation>
    <scope>NUCLEOTIDE SEQUENCE</scope>
</reference>
<feature type="compositionally biased region" description="Polar residues" evidence="1">
    <location>
        <begin position="463"/>
        <end position="484"/>
    </location>
</feature>
<protein>
    <submittedName>
        <fullName evidence="2">Uncharacterized protein</fullName>
    </submittedName>
</protein>
<feature type="region of interest" description="Disordered" evidence="1">
    <location>
        <begin position="594"/>
        <end position="677"/>
    </location>
</feature>
<comment type="caution">
    <text evidence="2">The sequence shown here is derived from an EMBL/GenBank/DDBJ whole genome shotgun (WGS) entry which is preliminary data.</text>
</comment>
<feature type="compositionally biased region" description="Low complexity" evidence="1">
    <location>
        <begin position="392"/>
        <end position="410"/>
    </location>
</feature>
<feature type="compositionally biased region" description="Polar residues" evidence="1">
    <location>
        <begin position="602"/>
        <end position="627"/>
    </location>
</feature>
<feature type="region of interest" description="Disordered" evidence="1">
    <location>
        <begin position="126"/>
        <end position="164"/>
    </location>
</feature>
<feature type="compositionally biased region" description="Basic and acidic residues" evidence="1">
    <location>
        <begin position="377"/>
        <end position="391"/>
    </location>
</feature>
<feature type="region of interest" description="Disordered" evidence="1">
    <location>
        <begin position="372"/>
        <end position="421"/>
    </location>
</feature>
<dbReference type="EMBL" id="CAJVRL010000052">
    <property type="protein sequence ID" value="CAG8953784.1"/>
    <property type="molecule type" value="Genomic_DNA"/>
</dbReference>
<dbReference type="OrthoDB" id="5396360at2759"/>
<keyword evidence="3" id="KW-1185">Reference proteome</keyword>
<name>A0A9N9KUL7_9HELO</name>
<organism evidence="2 3">
    <name type="scientific">Hymenoscyphus fraxineus</name>
    <dbReference type="NCBI Taxonomy" id="746836"/>
    <lineage>
        <taxon>Eukaryota</taxon>
        <taxon>Fungi</taxon>
        <taxon>Dikarya</taxon>
        <taxon>Ascomycota</taxon>
        <taxon>Pezizomycotina</taxon>
        <taxon>Leotiomycetes</taxon>
        <taxon>Helotiales</taxon>
        <taxon>Helotiaceae</taxon>
        <taxon>Hymenoscyphus</taxon>
    </lineage>
</organism>